<dbReference type="PANTHER" id="PTHR43048">
    <property type="entry name" value="METHYLMALONYL-COA EPIMERASE"/>
    <property type="match status" value="1"/>
</dbReference>
<dbReference type="GO" id="GO:0046872">
    <property type="term" value="F:metal ion binding"/>
    <property type="evidence" value="ECO:0007669"/>
    <property type="project" value="UniProtKB-KW"/>
</dbReference>
<keyword evidence="4" id="KW-0413">Isomerase</keyword>
<dbReference type="OrthoDB" id="9788468at2"/>
<dbReference type="GO" id="GO:0004493">
    <property type="term" value="F:methylmalonyl-CoA epimerase activity"/>
    <property type="evidence" value="ECO:0007669"/>
    <property type="project" value="UniProtKB-EC"/>
</dbReference>
<dbReference type="InterPro" id="IPR017515">
    <property type="entry name" value="MeMalonyl-CoA_epimerase"/>
</dbReference>
<sequence>MVTKIDHIGIAVKSLDEAMALYIGILKMELEGIETVESQGVRVAFLSAGNTRIELLEALYSSSPISKFIEKRGEGIHHIALGVTDIGERIREVKEKGITMINNTAKPGAHGAQVAFIHPKSTGGVLYEFCEKPEHEEDHQ</sequence>
<dbReference type="InterPro" id="IPR051785">
    <property type="entry name" value="MMCE/EMCE_epimerase"/>
</dbReference>
<reference evidence="4 5" key="1">
    <citation type="submission" date="2018-08" db="EMBL/GenBank/DDBJ databases">
        <title>Bacillus chawlae sp. nov., Bacillus glennii sp. nov., and Bacillus saganii sp. nov. Isolated from the Vehicle Assembly Building at Kennedy Space Center where the Viking Spacecraft were Assembled.</title>
        <authorList>
            <person name="Seuylemezian A."/>
            <person name="Vaishampayan P."/>
        </authorList>
    </citation>
    <scope>NUCLEOTIDE SEQUENCE [LARGE SCALE GENOMIC DNA]</scope>
    <source>
        <strain evidence="4 5">V47-23a</strain>
    </source>
</reference>
<dbReference type="AlphaFoldDB" id="A0A372LDR7"/>
<dbReference type="CDD" id="cd07249">
    <property type="entry name" value="MMCE"/>
    <property type="match status" value="1"/>
</dbReference>
<name>A0A372LDR7_9BACI</name>
<dbReference type="EMBL" id="QVTE01000058">
    <property type="protein sequence ID" value="RFU64231.1"/>
    <property type="molecule type" value="Genomic_DNA"/>
</dbReference>
<dbReference type="PROSITE" id="PS51819">
    <property type="entry name" value="VOC"/>
    <property type="match status" value="1"/>
</dbReference>
<dbReference type="InterPro" id="IPR029068">
    <property type="entry name" value="Glyas_Bleomycin-R_OHBP_Dase"/>
</dbReference>
<protein>
    <submittedName>
        <fullName evidence="4">Methylmalonyl-CoA epimerase</fullName>
        <ecNumber evidence="4">5.1.99.1</ecNumber>
    </submittedName>
</protein>
<evidence type="ECO:0000313" key="4">
    <source>
        <dbReference type="EMBL" id="RFU64231.1"/>
    </source>
</evidence>
<comment type="caution">
    <text evidence="4">The sequence shown here is derived from an EMBL/GenBank/DDBJ whole genome shotgun (WGS) entry which is preliminary data.</text>
</comment>
<feature type="domain" description="VOC" evidence="3">
    <location>
        <begin position="4"/>
        <end position="132"/>
    </location>
</feature>
<accession>A0A372LDR7</accession>
<keyword evidence="5" id="KW-1185">Reference proteome</keyword>
<proteinExistence type="inferred from homology"/>
<dbReference type="PANTHER" id="PTHR43048:SF3">
    <property type="entry name" value="METHYLMALONYL-COA EPIMERASE, MITOCHONDRIAL"/>
    <property type="match status" value="1"/>
</dbReference>
<evidence type="ECO:0000256" key="1">
    <source>
        <dbReference type="ARBA" id="ARBA00009308"/>
    </source>
</evidence>
<evidence type="ECO:0000313" key="5">
    <source>
        <dbReference type="Proteomes" id="UP000264541"/>
    </source>
</evidence>
<dbReference type="Proteomes" id="UP000264541">
    <property type="component" value="Unassembled WGS sequence"/>
</dbReference>
<gene>
    <name evidence="4" type="primary">mce</name>
    <name evidence="4" type="ORF">D0469_19125</name>
</gene>
<evidence type="ECO:0000259" key="3">
    <source>
        <dbReference type="PROSITE" id="PS51819"/>
    </source>
</evidence>
<dbReference type="GO" id="GO:0046491">
    <property type="term" value="P:L-methylmalonyl-CoA metabolic process"/>
    <property type="evidence" value="ECO:0007669"/>
    <property type="project" value="TreeGrafter"/>
</dbReference>
<keyword evidence="2" id="KW-0479">Metal-binding</keyword>
<dbReference type="Pfam" id="PF13669">
    <property type="entry name" value="Glyoxalase_4"/>
    <property type="match status" value="1"/>
</dbReference>
<dbReference type="EC" id="5.1.99.1" evidence="4"/>
<organism evidence="4 5">
    <name type="scientific">Peribacillus saganii</name>
    <dbReference type="NCBI Taxonomy" id="2303992"/>
    <lineage>
        <taxon>Bacteria</taxon>
        <taxon>Bacillati</taxon>
        <taxon>Bacillota</taxon>
        <taxon>Bacilli</taxon>
        <taxon>Bacillales</taxon>
        <taxon>Bacillaceae</taxon>
        <taxon>Peribacillus</taxon>
    </lineage>
</organism>
<dbReference type="InterPro" id="IPR037523">
    <property type="entry name" value="VOC_core"/>
</dbReference>
<comment type="similarity">
    <text evidence="1">Belongs to the methylmalonyl-CoA epimerase family.</text>
</comment>
<dbReference type="Gene3D" id="3.10.180.10">
    <property type="entry name" value="2,3-Dihydroxybiphenyl 1,2-Dioxygenase, domain 1"/>
    <property type="match status" value="1"/>
</dbReference>
<dbReference type="SUPFAM" id="SSF54593">
    <property type="entry name" value="Glyoxalase/Bleomycin resistance protein/Dihydroxybiphenyl dioxygenase"/>
    <property type="match status" value="1"/>
</dbReference>
<dbReference type="NCBIfam" id="TIGR03081">
    <property type="entry name" value="metmalonyl_epim"/>
    <property type="match status" value="1"/>
</dbReference>
<evidence type="ECO:0000256" key="2">
    <source>
        <dbReference type="ARBA" id="ARBA00022723"/>
    </source>
</evidence>
<dbReference type="RefSeq" id="WP_117328335.1">
    <property type="nucleotide sequence ID" value="NZ_QVTE01000058.1"/>
</dbReference>